<accession>A0A1C3KGH1</accession>
<feature type="transmembrane region" description="Helical" evidence="2">
    <location>
        <begin position="229"/>
        <end position="254"/>
    </location>
</feature>
<feature type="compositionally biased region" description="Basic and acidic residues" evidence="1">
    <location>
        <begin position="99"/>
        <end position="122"/>
    </location>
</feature>
<sequence length="259" mass="29663">MSSLQQCGIIFILYDYLSFFRTVEKLFRTKLGLYSSLDLVNYRLLAKQNVEYAKKLVKTKEKELGNNQKGEKEVPKGKEQRKHVEKKADTAKGKGQGKSAEKKADSSKGKAKEKSSKKENKASTKQKTNKPKNEENKIHQENELKVDQLQNSTDPNDPMNQMNISPDIPREHSFSNKNIKAKLGVTTQKSSPISRKNLWKKITVYSEFPFVISLITTLVVVGFMCSLQFQFVIITNAILVPYIIKRTLVLPMILKYMRK</sequence>
<dbReference type="OrthoDB" id="10454860at2759"/>
<name>A0A1C3KGH1_PLAOA</name>
<dbReference type="VEuPathDB" id="PlasmoDB:PocGH01_00184800"/>
<protein>
    <submittedName>
        <fullName evidence="3">Uncharacterized protein</fullName>
    </submittedName>
</protein>
<evidence type="ECO:0000256" key="1">
    <source>
        <dbReference type="SAM" id="MobiDB-lite"/>
    </source>
</evidence>
<keyword evidence="2" id="KW-0812">Transmembrane</keyword>
<reference evidence="3 4" key="1">
    <citation type="submission" date="2016-06" db="EMBL/GenBank/DDBJ databases">
        <authorList>
            <consortium name="Pathogen Informatics"/>
        </authorList>
    </citation>
    <scope>NUCLEOTIDE SEQUENCE [LARGE SCALE GENOMIC DNA]</scope>
</reference>
<gene>
    <name evidence="3" type="primary">PowCR01_000049700</name>
    <name evidence="3" type="ORF">POWCR01_000049700</name>
</gene>
<proteinExistence type="predicted"/>
<feature type="transmembrane region" description="Helical" evidence="2">
    <location>
        <begin position="202"/>
        <end position="223"/>
    </location>
</feature>
<dbReference type="EMBL" id="FLRJ01000126">
    <property type="protein sequence ID" value="SBT72732.1"/>
    <property type="molecule type" value="Genomic_DNA"/>
</dbReference>
<feature type="compositionally biased region" description="Polar residues" evidence="1">
    <location>
        <begin position="148"/>
        <end position="163"/>
    </location>
</feature>
<dbReference type="Proteomes" id="UP000243200">
    <property type="component" value="Unassembled WGS sequence"/>
</dbReference>
<feature type="region of interest" description="Disordered" evidence="1">
    <location>
        <begin position="62"/>
        <end position="163"/>
    </location>
</feature>
<feature type="compositionally biased region" description="Basic and acidic residues" evidence="1">
    <location>
        <begin position="62"/>
        <end position="78"/>
    </location>
</feature>
<evidence type="ECO:0000313" key="4">
    <source>
        <dbReference type="Proteomes" id="UP000243200"/>
    </source>
</evidence>
<evidence type="ECO:0000313" key="3">
    <source>
        <dbReference type="EMBL" id="SBT72732.1"/>
    </source>
</evidence>
<keyword evidence="2" id="KW-0472">Membrane</keyword>
<evidence type="ECO:0000256" key="2">
    <source>
        <dbReference type="SAM" id="Phobius"/>
    </source>
</evidence>
<keyword evidence="2" id="KW-1133">Transmembrane helix</keyword>
<dbReference type="VEuPathDB" id="PlasmoDB:POWCR01_000049700"/>
<organism evidence="3 4">
    <name type="scientific">Plasmodium ovale</name>
    <name type="common">malaria parasite P. ovale</name>
    <dbReference type="NCBI Taxonomy" id="36330"/>
    <lineage>
        <taxon>Eukaryota</taxon>
        <taxon>Sar</taxon>
        <taxon>Alveolata</taxon>
        <taxon>Apicomplexa</taxon>
        <taxon>Aconoidasida</taxon>
        <taxon>Haemosporida</taxon>
        <taxon>Plasmodiidae</taxon>
        <taxon>Plasmodium</taxon>
        <taxon>Plasmodium (Plasmodium)</taxon>
    </lineage>
</organism>
<dbReference type="AlphaFoldDB" id="A0A1C3KGH1"/>
<feature type="compositionally biased region" description="Basic and acidic residues" evidence="1">
    <location>
        <begin position="131"/>
        <end position="146"/>
    </location>
</feature>